<feature type="transmembrane region" description="Helical" evidence="1">
    <location>
        <begin position="20"/>
        <end position="41"/>
    </location>
</feature>
<keyword evidence="3" id="KW-1185">Reference proteome</keyword>
<dbReference type="AlphaFoldDB" id="A0AAV1YQS7"/>
<organism evidence="2 3">
    <name type="scientific">Larinioides sclopetarius</name>
    <dbReference type="NCBI Taxonomy" id="280406"/>
    <lineage>
        <taxon>Eukaryota</taxon>
        <taxon>Metazoa</taxon>
        <taxon>Ecdysozoa</taxon>
        <taxon>Arthropoda</taxon>
        <taxon>Chelicerata</taxon>
        <taxon>Arachnida</taxon>
        <taxon>Araneae</taxon>
        <taxon>Araneomorphae</taxon>
        <taxon>Entelegynae</taxon>
        <taxon>Araneoidea</taxon>
        <taxon>Araneidae</taxon>
        <taxon>Larinioides</taxon>
    </lineage>
</organism>
<sequence length="83" mass="9404">MQTNLGRWQLLIFSTGTLVGYYWWIILCGHLQLPFLLLYVVSSQCRDIANSRPDLTEDELHIVLPSKVQGSNTSDVSLIPVQT</sequence>
<keyword evidence="1" id="KW-1133">Transmembrane helix</keyword>
<keyword evidence="1" id="KW-0472">Membrane</keyword>
<dbReference type="Proteomes" id="UP001497382">
    <property type="component" value="Unassembled WGS sequence"/>
</dbReference>
<proteinExistence type="predicted"/>
<dbReference type="EMBL" id="CAXIEN010000001">
    <property type="protein sequence ID" value="CAL1261207.1"/>
    <property type="molecule type" value="Genomic_DNA"/>
</dbReference>
<evidence type="ECO:0000313" key="3">
    <source>
        <dbReference type="Proteomes" id="UP001497382"/>
    </source>
</evidence>
<protein>
    <submittedName>
        <fullName evidence="2">Uncharacterized protein</fullName>
    </submittedName>
</protein>
<comment type="caution">
    <text evidence="2">The sequence shown here is derived from an EMBL/GenBank/DDBJ whole genome shotgun (WGS) entry which is preliminary data.</text>
</comment>
<keyword evidence="1" id="KW-0812">Transmembrane</keyword>
<accession>A0AAV1YQS7</accession>
<reference evidence="2 3" key="1">
    <citation type="submission" date="2024-04" db="EMBL/GenBank/DDBJ databases">
        <authorList>
            <person name="Rising A."/>
            <person name="Reimegard J."/>
            <person name="Sonavane S."/>
            <person name="Akerstrom W."/>
            <person name="Nylinder S."/>
            <person name="Hedman E."/>
            <person name="Kallberg Y."/>
        </authorList>
    </citation>
    <scope>NUCLEOTIDE SEQUENCE [LARGE SCALE GENOMIC DNA]</scope>
</reference>
<evidence type="ECO:0000313" key="2">
    <source>
        <dbReference type="EMBL" id="CAL1261207.1"/>
    </source>
</evidence>
<name>A0AAV1YQS7_9ARAC</name>
<evidence type="ECO:0000256" key="1">
    <source>
        <dbReference type="SAM" id="Phobius"/>
    </source>
</evidence>
<gene>
    <name evidence="2" type="ORF">LARSCL_LOCUS268</name>
</gene>